<keyword evidence="1" id="KW-0175">Coiled coil</keyword>
<evidence type="ECO:0008006" key="4">
    <source>
        <dbReference type="Google" id="ProtNLM"/>
    </source>
</evidence>
<dbReference type="PANTHER" id="PTHR47543:SF2">
    <property type="entry name" value="RNA POLYMERASE II TRANSCRIPTION FACTOR SIII SUBUNIT A"/>
    <property type="match status" value="1"/>
</dbReference>
<evidence type="ECO:0000256" key="2">
    <source>
        <dbReference type="SAM" id="MobiDB-lite"/>
    </source>
</evidence>
<organism evidence="3">
    <name type="scientific">Picea sitchensis</name>
    <name type="common">Sitka spruce</name>
    <name type="synonym">Pinus sitchensis</name>
    <dbReference type="NCBI Taxonomy" id="3332"/>
    <lineage>
        <taxon>Eukaryota</taxon>
        <taxon>Viridiplantae</taxon>
        <taxon>Streptophyta</taxon>
        <taxon>Embryophyta</taxon>
        <taxon>Tracheophyta</taxon>
        <taxon>Spermatophyta</taxon>
        <taxon>Pinopsida</taxon>
        <taxon>Pinidae</taxon>
        <taxon>Conifers I</taxon>
        <taxon>Pinales</taxon>
        <taxon>Pinaceae</taxon>
        <taxon>Picea</taxon>
    </lineage>
</organism>
<dbReference type="Gene3D" id="6.10.250.3180">
    <property type="match status" value="1"/>
</dbReference>
<dbReference type="GO" id="GO:0006368">
    <property type="term" value="P:transcription elongation by RNA polymerase II"/>
    <property type="evidence" value="ECO:0007669"/>
    <property type="project" value="InterPro"/>
</dbReference>
<proteinExistence type="evidence at transcript level"/>
<feature type="region of interest" description="Disordered" evidence="2">
    <location>
        <begin position="336"/>
        <end position="382"/>
    </location>
</feature>
<dbReference type="GO" id="GO:0070449">
    <property type="term" value="C:elongin complex"/>
    <property type="evidence" value="ECO:0007669"/>
    <property type="project" value="InterPro"/>
</dbReference>
<evidence type="ECO:0000256" key="1">
    <source>
        <dbReference type="SAM" id="Coils"/>
    </source>
</evidence>
<sequence length="382" mass="41212">MASPPSLVDLCIRSAIDNIQYIGDVGETDFGLLKVILAHCTSDQLLFIENSTEGRDLSPVTDDLWQNFYARRFGEESADLVRKRMKLKKVSFKWSLLFQAKAKEQEEQQQKSVERSLNRLKQLYAQADSEKQSRQIQICSTIPPVGKKRKFTYGGSSSDFSNVKGRLMKKAKMEFVASCDARRNATVNKNSLQGRSVIPLGRVSSACTTPVKSSSTMASSHIRHMSSNVSTASVKNFSTMTSGYRENSNVAAKGATVKNLSTMTSNCPLNSNVPAKGASVKSVSGMTLGHPINSKVAAKGSSVKSISGMTSSHPINSKVTAKGASVKNISTMASAHPVNSNVPAKGASVKSISTMSSTHPVNSNVKGKSKIPLQQQPKRMSL</sequence>
<dbReference type="EMBL" id="EF676604">
    <property type="protein sequence ID" value="ABR16496.1"/>
    <property type="molecule type" value="mRNA"/>
</dbReference>
<feature type="compositionally biased region" description="Polar residues" evidence="2">
    <location>
        <begin position="350"/>
        <end position="382"/>
    </location>
</feature>
<feature type="coiled-coil region" evidence="1">
    <location>
        <begin position="103"/>
        <end position="130"/>
    </location>
</feature>
<dbReference type="PANTHER" id="PTHR47543">
    <property type="entry name" value="OS08G0169600 PROTEIN"/>
    <property type="match status" value="1"/>
</dbReference>
<accession>B8LLG6</accession>
<dbReference type="Pfam" id="PF06881">
    <property type="entry name" value="Elongin_A"/>
    <property type="match status" value="1"/>
</dbReference>
<reference evidence="3" key="1">
    <citation type="submission" date="2007-06" db="EMBL/GenBank/DDBJ databases">
        <title>Full length cDNA sequences from Sitka Spruce (Picea sitchensis).</title>
        <authorList>
            <person name="Ralph S.G."/>
            <person name="Chun H.E."/>
            <person name="Liao N."/>
            <person name="Ali J."/>
            <person name="Reid K."/>
            <person name="Kolosova N."/>
            <person name="Cooper N."/>
            <person name="Cullis C."/>
            <person name="Jancsik S."/>
            <person name="Moore R."/>
            <person name="Mayo M."/>
            <person name="Wagner S."/>
            <person name="Holt R.A."/>
            <person name="Jones S.J.M."/>
            <person name="Marra M.A."/>
            <person name="Ritland C.E."/>
            <person name="Ritland K."/>
            <person name="Bohlmann J."/>
        </authorList>
    </citation>
    <scope>NUCLEOTIDE SEQUENCE</scope>
    <source>
        <tissue evidence="3">Green portion of the leader tissue</tissue>
    </source>
</reference>
<dbReference type="OMA" id="IRHMSSP"/>
<evidence type="ECO:0000313" key="3">
    <source>
        <dbReference type="EMBL" id="ABR16496.1"/>
    </source>
</evidence>
<dbReference type="AlphaFoldDB" id="B8LLG6"/>
<dbReference type="InterPro" id="IPR010684">
    <property type="entry name" value="RNA_pol_II_trans_fac_SIII_A"/>
</dbReference>
<name>B8LLG6_PICSI</name>
<protein>
    <recommendedName>
        <fullName evidence="4">Transcription elongation factor B polypeptide 3</fullName>
    </recommendedName>
</protein>